<evidence type="ECO:0000256" key="1">
    <source>
        <dbReference type="SAM" id="MobiDB-lite"/>
    </source>
</evidence>
<organism evidence="2">
    <name type="scientific">Bradyrhizobium barranii subsp. barranii</name>
    <dbReference type="NCBI Taxonomy" id="2823807"/>
    <lineage>
        <taxon>Bacteria</taxon>
        <taxon>Pseudomonadati</taxon>
        <taxon>Pseudomonadota</taxon>
        <taxon>Alphaproteobacteria</taxon>
        <taxon>Hyphomicrobiales</taxon>
        <taxon>Nitrobacteraceae</taxon>
        <taxon>Bradyrhizobium</taxon>
        <taxon>Bradyrhizobium barranii</taxon>
    </lineage>
</organism>
<sequence>MKPSPFKEQIIGILRKQEAGEDGLRVPQTRDKQRSPLQMKGPNTADWKCPTPRLKALQDENTRS</sequence>
<evidence type="ECO:0000313" key="2">
    <source>
        <dbReference type="EMBL" id="NYY96836.1"/>
    </source>
</evidence>
<dbReference type="AlphaFoldDB" id="A0A7Z0QMR2"/>
<protein>
    <submittedName>
        <fullName evidence="2">Uncharacterized protein</fullName>
    </submittedName>
</protein>
<gene>
    <name evidence="2" type="ORF">G6321_54100</name>
</gene>
<name>A0A7Z0QMR2_9BRAD</name>
<feature type="compositionally biased region" description="Basic and acidic residues" evidence="1">
    <location>
        <begin position="15"/>
        <end position="34"/>
    </location>
</feature>
<dbReference type="EMBL" id="JACBFH010000004">
    <property type="protein sequence ID" value="NYY96836.1"/>
    <property type="molecule type" value="Genomic_DNA"/>
</dbReference>
<accession>A0A7Z0QMR2</accession>
<comment type="caution">
    <text evidence="2">The sequence shown here is derived from an EMBL/GenBank/DDBJ whole genome shotgun (WGS) entry which is preliminary data.</text>
</comment>
<reference evidence="2" key="1">
    <citation type="submission" date="2020-06" db="EMBL/GenBank/DDBJ databases">
        <title>Whole Genome Sequence of Bradyrhizobium sp. Strain 323S2.</title>
        <authorList>
            <person name="Bromfield E.S.P."/>
        </authorList>
    </citation>
    <scope>NUCLEOTIDE SEQUENCE [LARGE SCALE GENOMIC DNA]</scope>
    <source>
        <strain evidence="2">323S2</strain>
    </source>
</reference>
<dbReference type="RefSeq" id="WP_166354201.1">
    <property type="nucleotide sequence ID" value="NZ_CP049700.1"/>
</dbReference>
<feature type="region of interest" description="Disordered" evidence="1">
    <location>
        <begin position="13"/>
        <end position="64"/>
    </location>
</feature>
<proteinExistence type="predicted"/>